<organism evidence="1">
    <name type="scientific">Siphoviridae sp. ctXZx16</name>
    <dbReference type="NCBI Taxonomy" id="2826371"/>
    <lineage>
        <taxon>Viruses</taxon>
        <taxon>Duplodnaviria</taxon>
        <taxon>Heunggongvirae</taxon>
        <taxon>Uroviricota</taxon>
        <taxon>Caudoviricetes</taxon>
    </lineage>
</organism>
<proteinExistence type="predicted"/>
<accession>A0A8S5MKS5</accession>
<evidence type="ECO:0000313" key="1">
    <source>
        <dbReference type="EMBL" id="DAD82822.1"/>
    </source>
</evidence>
<name>A0A8S5MKS5_9CAUD</name>
<sequence>MAFKLGDVIIDRLQFGYGATQTKALYALTQLTNATIDITADSTDIKDKDGNLIYRKYTGKNGEITATNAFMNLSVIEAISATGAEIASDSNAIVMPIFKIVKAGETLDITDAVDDSFIVNALSANGSLGKAYTKGSAASATEFKVDTETDHKLTPPTDPEETQYLIKFKKNVKSGAKITISGDKYPKAHELYFKALAADKCDVNSFRACIVHIPSFIPSPEVSLALQGGDSQTMDYKGSILTNACATAQDMVEIYFIDEEEEV</sequence>
<reference evidence="1" key="1">
    <citation type="journal article" date="2021" name="Proc. Natl. Acad. Sci. U.S.A.">
        <title>A Catalog of Tens of Thousands of Viruses from Human Metagenomes Reveals Hidden Associations with Chronic Diseases.</title>
        <authorList>
            <person name="Tisza M.J."/>
            <person name="Buck C.B."/>
        </authorList>
    </citation>
    <scope>NUCLEOTIDE SEQUENCE</scope>
    <source>
        <strain evidence="1">CtXZx16</strain>
    </source>
</reference>
<protein>
    <submittedName>
        <fullName evidence="1">Putative structural protein</fullName>
    </submittedName>
</protein>
<dbReference type="EMBL" id="BK014925">
    <property type="protein sequence ID" value="DAD82822.1"/>
    <property type="molecule type" value="Genomic_DNA"/>
</dbReference>